<dbReference type="EMBL" id="ML208272">
    <property type="protein sequence ID" value="TFK73842.1"/>
    <property type="molecule type" value="Genomic_DNA"/>
</dbReference>
<gene>
    <name evidence="1" type="ORF">BDN72DRAFT_956181</name>
</gene>
<reference evidence="1 2" key="1">
    <citation type="journal article" date="2019" name="Nat. Ecol. Evol.">
        <title>Megaphylogeny resolves global patterns of mushroom evolution.</title>
        <authorList>
            <person name="Varga T."/>
            <person name="Krizsan K."/>
            <person name="Foldi C."/>
            <person name="Dima B."/>
            <person name="Sanchez-Garcia M."/>
            <person name="Sanchez-Ramirez S."/>
            <person name="Szollosi G.J."/>
            <person name="Szarkandi J.G."/>
            <person name="Papp V."/>
            <person name="Albert L."/>
            <person name="Andreopoulos W."/>
            <person name="Angelini C."/>
            <person name="Antonin V."/>
            <person name="Barry K.W."/>
            <person name="Bougher N.L."/>
            <person name="Buchanan P."/>
            <person name="Buyck B."/>
            <person name="Bense V."/>
            <person name="Catcheside P."/>
            <person name="Chovatia M."/>
            <person name="Cooper J."/>
            <person name="Damon W."/>
            <person name="Desjardin D."/>
            <person name="Finy P."/>
            <person name="Geml J."/>
            <person name="Haridas S."/>
            <person name="Hughes K."/>
            <person name="Justo A."/>
            <person name="Karasinski D."/>
            <person name="Kautmanova I."/>
            <person name="Kiss B."/>
            <person name="Kocsube S."/>
            <person name="Kotiranta H."/>
            <person name="LaButti K.M."/>
            <person name="Lechner B.E."/>
            <person name="Liimatainen K."/>
            <person name="Lipzen A."/>
            <person name="Lukacs Z."/>
            <person name="Mihaltcheva S."/>
            <person name="Morgado L.N."/>
            <person name="Niskanen T."/>
            <person name="Noordeloos M.E."/>
            <person name="Ohm R.A."/>
            <person name="Ortiz-Santana B."/>
            <person name="Ovrebo C."/>
            <person name="Racz N."/>
            <person name="Riley R."/>
            <person name="Savchenko A."/>
            <person name="Shiryaev A."/>
            <person name="Soop K."/>
            <person name="Spirin V."/>
            <person name="Szebenyi C."/>
            <person name="Tomsovsky M."/>
            <person name="Tulloss R.E."/>
            <person name="Uehling J."/>
            <person name="Grigoriev I.V."/>
            <person name="Vagvolgyi C."/>
            <person name="Papp T."/>
            <person name="Martin F.M."/>
            <person name="Miettinen O."/>
            <person name="Hibbett D.S."/>
            <person name="Nagy L.G."/>
        </authorList>
    </citation>
    <scope>NUCLEOTIDE SEQUENCE [LARGE SCALE GENOMIC DNA]</scope>
    <source>
        <strain evidence="1 2">NL-1719</strain>
    </source>
</reference>
<keyword evidence="2" id="KW-1185">Reference proteome</keyword>
<name>A0ACD3B826_9AGAR</name>
<dbReference type="Proteomes" id="UP000308600">
    <property type="component" value="Unassembled WGS sequence"/>
</dbReference>
<proteinExistence type="predicted"/>
<protein>
    <submittedName>
        <fullName evidence="1">Uncharacterized protein</fullName>
    </submittedName>
</protein>
<accession>A0ACD3B826</accession>
<evidence type="ECO:0000313" key="2">
    <source>
        <dbReference type="Proteomes" id="UP000308600"/>
    </source>
</evidence>
<sequence length="158" mass="16790">MKFLSALALTLCTSVALATPLESRSGTILTQAEVEARFRPYNITASSTGGCITRSISTCTSYDGFYSGTVNGVISLRQGSGASGLVVTGGTEVGHASSSVYSHSNGYKADLRHVAALDNYIKGQFTRIGDRSDGYPQWQSPSGNLFCDEGSHWDITIY</sequence>
<evidence type="ECO:0000313" key="1">
    <source>
        <dbReference type="EMBL" id="TFK73842.1"/>
    </source>
</evidence>
<organism evidence="1 2">
    <name type="scientific">Pluteus cervinus</name>
    <dbReference type="NCBI Taxonomy" id="181527"/>
    <lineage>
        <taxon>Eukaryota</taxon>
        <taxon>Fungi</taxon>
        <taxon>Dikarya</taxon>
        <taxon>Basidiomycota</taxon>
        <taxon>Agaricomycotina</taxon>
        <taxon>Agaricomycetes</taxon>
        <taxon>Agaricomycetidae</taxon>
        <taxon>Agaricales</taxon>
        <taxon>Pluteineae</taxon>
        <taxon>Pluteaceae</taxon>
        <taxon>Pluteus</taxon>
    </lineage>
</organism>